<dbReference type="InterPro" id="IPR011050">
    <property type="entry name" value="Pectin_lyase_fold/virulence"/>
</dbReference>
<keyword evidence="3" id="KW-1185">Reference proteome</keyword>
<dbReference type="Pfam" id="PF13229">
    <property type="entry name" value="Beta_helix"/>
    <property type="match status" value="1"/>
</dbReference>
<dbReference type="InterPro" id="IPR039448">
    <property type="entry name" value="Beta_helix"/>
</dbReference>
<dbReference type="Gene3D" id="2.160.20.10">
    <property type="entry name" value="Single-stranded right-handed beta-helix, Pectin lyase-like"/>
    <property type="match status" value="1"/>
</dbReference>
<feature type="domain" description="Right handed beta helix" evidence="1">
    <location>
        <begin position="148"/>
        <end position="316"/>
    </location>
</feature>
<evidence type="ECO:0000259" key="1">
    <source>
        <dbReference type="Pfam" id="PF13229"/>
    </source>
</evidence>
<sequence>MRTFTTLCRTLHIGSYYLKHRLLKAFAPTIILLLLLTPSLGIAATFVVNSTSNEQESFDTIGDGECLTTSGVCTFVAAIVEAEFSPTFDIIDLTNINGTIEVSSFEFEQPLELRGAGVTIQSGNDNLRWRGDGSIISGIEFIGFRSLVLEGENQTFSNNIVRDGAGVSSRNSYSIIEDNRVYNTSSFVAIDVAGSSTGDTNIGSIVRNNIIGFDENDSAATGTSSVGIRAAGSEVLVEGNTSHGFYAGFYLVALSDSTIANNRIGDSNGQSGNGAVVTGGVAGHGIWSINGSNNIYSANAVNGHAVNGILLEGSTGAQLLFNEYSNNGNAGITATQPGNIFERNSLVGNSGLAIDLLNDGIINNINTDNLPNPPSVSVVNDNGTQLLKGQFNDPEFINNELSYCLSVSTSCPSGLSNAEFNLQCINGNSDNSGQGNFSTPALNLIPEGRYITATVTTSSGSSELSSCSQVPPLEPVTEPLEFYSLNAWVLNPRSAKPLLGVFLGSGTNDVTRIDINSLTLGNAPGSVITTSDVNEDGYMDLLVKFSGKQTGARCGDSLLTLNGQIAGDSFEKELQLRMVGCNGKAKGRG</sequence>
<gene>
    <name evidence="2" type="ORF">KS2013_416</name>
</gene>
<dbReference type="InterPro" id="IPR006626">
    <property type="entry name" value="PbH1"/>
</dbReference>
<reference evidence="3" key="1">
    <citation type="submission" date="2015-08" db="EMBL/GenBank/DDBJ databases">
        <authorList>
            <person name="Kim K.M."/>
        </authorList>
    </citation>
    <scope>NUCLEOTIDE SEQUENCE [LARGE SCALE GENOMIC DNA]</scope>
    <source>
        <strain evidence="3">KCTC 23892</strain>
    </source>
</reference>
<dbReference type="AlphaFoldDB" id="A0A1B3B8P2"/>
<proteinExistence type="predicted"/>
<dbReference type="SMART" id="SM00710">
    <property type="entry name" value="PbH1"/>
    <property type="match status" value="5"/>
</dbReference>
<dbReference type="Proteomes" id="UP000094147">
    <property type="component" value="Chromosome"/>
</dbReference>
<organism evidence="2 3">
    <name type="scientific">Kangiella sediminilitoris</name>
    <dbReference type="NCBI Taxonomy" id="1144748"/>
    <lineage>
        <taxon>Bacteria</taxon>
        <taxon>Pseudomonadati</taxon>
        <taxon>Pseudomonadota</taxon>
        <taxon>Gammaproteobacteria</taxon>
        <taxon>Kangiellales</taxon>
        <taxon>Kangiellaceae</taxon>
        <taxon>Kangiella</taxon>
    </lineage>
</organism>
<evidence type="ECO:0000313" key="3">
    <source>
        <dbReference type="Proteomes" id="UP000094147"/>
    </source>
</evidence>
<dbReference type="SUPFAM" id="SSF51126">
    <property type="entry name" value="Pectin lyase-like"/>
    <property type="match status" value="1"/>
</dbReference>
<name>A0A1B3B8P2_9GAMM</name>
<dbReference type="InterPro" id="IPR012334">
    <property type="entry name" value="Pectin_lyas_fold"/>
</dbReference>
<accession>A0A1B3B8P2</accession>
<evidence type="ECO:0000313" key="2">
    <source>
        <dbReference type="EMBL" id="AOE49140.1"/>
    </source>
</evidence>
<dbReference type="EMBL" id="CP012418">
    <property type="protein sequence ID" value="AOE49140.1"/>
    <property type="molecule type" value="Genomic_DNA"/>
</dbReference>
<dbReference type="KEGG" id="ksd:KS2013_416"/>
<protein>
    <recommendedName>
        <fullName evidence="1">Right handed beta helix domain-containing protein</fullName>
    </recommendedName>
</protein>
<dbReference type="RefSeq" id="WP_068988996.1">
    <property type="nucleotide sequence ID" value="NZ_CP012418.1"/>
</dbReference>